<reference evidence="1 2" key="1">
    <citation type="submission" date="2017-02" db="EMBL/GenBank/DDBJ databases">
        <title>Genomic diversity within the haloalkaliphilic genus Thioalkalivibrio.</title>
        <authorList>
            <person name="Ahn A.-C."/>
            <person name="Meier-Kolthoff J."/>
            <person name="Overmars L."/>
            <person name="Richter M."/>
            <person name="Woyke T."/>
            <person name="Sorokin D.Y."/>
            <person name="Muyzer G."/>
        </authorList>
    </citation>
    <scope>NUCLEOTIDE SEQUENCE [LARGE SCALE GENOMIC DNA]</scope>
    <source>
        <strain evidence="1 2">HL17</strain>
    </source>
</reference>
<dbReference type="STRING" id="252474.B1A74_06410"/>
<comment type="caution">
    <text evidence="1">The sequence shown here is derived from an EMBL/GenBank/DDBJ whole genome shotgun (WGS) entry which is preliminary data.</text>
</comment>
<protein>
    <recommendedName>
        <fullName evidence="3">ParB/Sulfiredoxin domain-containing protein</fullName>
    </recommendedName>
</protein>
<dbReference type="Proteomes" id="UP000189177">
    <property type="component" value="Unassembled WGS sequence"/>
</dbReference>
<evidence type="ECO:0000313" key="1">
    <source>
        <dbReference type="EMBL" id="OOC10266.1"/>
    </source>
</evidence>
<dbReference type="EMBL" id="MUZR01000018">
    <property type="protein sequence ID" value="OOC10266.1"/>
    <property type="molecule type" value="Genomic_DNA"/>
</dbReference>
<name>A0A1V2ZYW5_9GAMM</name>
<dbReference type="RefSeq" id="WP_018947469.1">
    <property type="nucleotide sequence ID" value="NZ_MUZR01000018.1"/>
</dbReference>
<accession>A0A1V2ZYW5</accession>
<evidence type="ECO:0008006" key="3">
    <source>
        <dbReference type="Google" id="ProtNLM"/>
    </source>
</evidence>
<dbReference type="AlphaFoldDB" id="A0A1V2ZYW5"/>
<evidence type="ECO:0000313" key="2">
    <source>
        <dbReference type="Proteomes" id="UP000189177"/>
    </source>
</evidence>
<sequence>MKPPVLVDLPTRELRRYLAKRDPASKARFFLDGLFLPRRVRRGQWHRRTEPFDLHPIYALLEHLLDEERSRSEHIEALHRYYRARGKTEDQAEEKIARSLDKYLERYRGLARNMAENGYVAGLGKDEIGVAIGPEGEFIKVANGNHRLAVARLAGVSQVVGEIQFVHRDWLRRQSSRRDADEAVLHALRSLNARRNPADS</sequence>
<proteinExistence type="predicted"/>
<keyword evidence="2" id="KW-1185">Reference proteome</keyword>
<dbReference type="OrthoDB" id="5782846at2"/>
<organism evidence="1 2">
    <name type="scientific">Thioalkalivibrio halophilus</name>
    <dbReference type="NCBI Taxonomy" id="252474"/>
    <lineage>
        <taxon>Bacteria</taxon>
        <taxon>Pseudomonadati</taxon>
        <taxon>Pseudomonadota</taxon>
        <taxon>Gammaproteobacteria</taxon>
        <taxon>Chromatiales</taxon>
        <taxon>Ectothiorhodospiraceae</taxon>
        <taxon>Thioalkalivibrio</taxon>
    </lineage>
</organism>
<gene>
    <name evidence="1" type="ORF">B1A74_06410</name>
</gene>